<dbReference type="InterPro" id="IPR013525">
    <property type="entry name" value="ABC2_TM"/>
</dbReference>
<feature type="transmembrane region" description="Helical" evidence="8">
    <location>
        <begin position="226"/>
        <end position="247"/>
    </location>
</feature>
<dbReference type="Gene3D" id="3.40.1710.10">
    <property type="entry name" value="abc type-2 transporter like domain"/>
    <property type="match status" value="1"/>
</dbReference>
<evidence type="ECO:0000313" key="10">
    <source>
        <dbReference type="EMBL" id="BBK25369.1"/>
    </source>
</evidence>
<dbReference type="AlphaFoldDB" id="A0A8D4UUR9"/>
<keyword evidence="6 8" id="KW-1133">Transmembrane helix</keyword>
<sequence>MSSGFFRRMKALIRKEFLQLSRDSSSLLLGIALPIILILIIGYGISLDVKNVPIAVVLEDPSPASQDVLSFMDGSEYFSPTYVTSFKEAEQMMTDRKVNAIIDVPSDFAARLHEGNAKMLLVLDGVETATAMSVQTYVDTSIASWEARHMSGAASFGTVTVEPRMWYNNANSSTWFFIPGLVMLIMTIIGVMLTSVVMAREWERGTFESLFVTPVKPMELVLAKMVPYFFIALLGTGICLVLSRFLFSVPMVGSLSAILGISMIYLLVALGIGLMISAVTKNQFLACQLSLLISFLPCFILSGFIFDLRSTPIVVRAVGEILPFSHYLVCIRSLFLSGNNWTILLTQGGILILYAVCFVSIAFGITRKKVE</sequence>
<evidence type="ECO:0000256" key="5">
    <source>
        <dbReference type="ARBA" id="ARBA00022692"/>
    </source>
</evidence>
<dbReference type="EMBL" id="AP019697">
    <property type="protein sequence ID" value="BBK25369.1"/>
    <property type="molecule type" value="Genomic_DNA"/>
</dbReference>
<dbReference type="PROSITE" id="PS51012">
    <property type="entry name" value="ABC_TM2"/>
    <property type="match status" value="1"/>
</dbReference>
<keyword evidence="5 8" id="KW-0812">Transmembrane</keyword>
<feature type="transmembrane region" description="Helical" evidence="8">
    <location>
        <begin position="175"/>
        <end position="199"/>
    </location>
</feature>
<keyword evidence="4" id="KW-1003">Cell membrane</keyword>
<name>A0A8D4UUR9_9FIRM</name>
<protein>
    <submittedName>
        <fullName evidence="10">Membrane protein</fullName>
    </submittedName>
</protein>
<organism evidence="10 11">
    <name type="scientific">Dialister hominis</name>
    <dbReference type="NCBI Taxonomy" id="2582419"/>
    <lineage>
        <taxon>Bacteria</taxon>
        <taxon>Bacillati</taxon>
        <taxon>Bacillota</taxon>
        <taxon>Negativicutes</taxon>
        <taxon>Veillonellales</taxon>
        <taxon>Veillonellaceae</taxon>
        <taxon>Dialister</taxon>
    </lineage>
</organism>
<feature type="transmembrane region" description="Helical" evidence="8">
    <location>
        <begin position="341"/>
        <end position="365"/>
    </location>
</feature>
<evidence type="ECO:0000259" key="9">
    <source>
        <dbReference type="PROSITE" id="PS51012"/>
    </source>
</evidence>
<gene>
    <name evidence="10" type="ORF">Dia5BBH33_13040</name>
</gene>
<dbReference type="RefSeq" id="WP_022383009.1">
    <property type="nucleotide sequence ID" value="NZ_AP019697.1"/>
</dbReference>
<evidence type="ECO:0000256" key="3">
    <source>
        <dbReference type="ARBA" id="ARBA00022448"/>
    </source>
</evidence>
<dbReference type="GO" id="GO:0005886">
    <property type="term" value="C:plasma membrane"/>
    <property type="evidence" value="ECO:0007669"/>
    <property type="project" value="UniProtKB-SubCell"/>
</dbReference>
<dbReference type="GO" id="GO:0140359">
    <property type="term" value="F:ABC-type transporter activity"/>
    <property type="evidence" value="ECO:0007669"/>
    <property type="project" value="InterPro"/>
</dbReference>
<keyword evidence="11" id="KW-1185">Reference proteome</keyword>
<dbReference type="OrthoDB" id="9776218at2"/>
<dbReference type="Pfam" id="PF12698">
    <property type="entry name" value="ABC2_membrane_3"/>
    <property type="match status" value="1"/>
</dbReference>
<comment type="subcellular location">
    <subcellularLocation>
        <location evidence="1">Cell membrane</location>
        <topology evidence="1">Multi-pass membrane protein</topology>
    </subcellularLocation>
</comment>
<dbReference type="GeneID" id="92716530"/>
<dbReference type="PANTHER" id="PTHR30294">
    <property type="entry name" value="MEMBRANE COMPONENT OF ABC TRANSPORTER YHHJ-RELATED"/>
    <property type="match status" value="1"/>
</dbReference>
<dbReference type="InterPro" id="IPR051449">
    <property type="entry name" value="ABC-2_transporter_component"/>
</dbReference>
<feature type="transmembrane region" description="Helical" evidence="8">
    <location>
        <begin position="27"/>
        <end position="45"/>
    </location>
</feature>
<proteinExistence type="inferred from homology"/>
<keyword evidence="7 8" id="KW-0472">Membrane</keyword>
<comment type="similarity">
    <text evidence="2">Belongs to the ABC-2 integral membrane protein family.</text>
</comment>
<feature type="transmembrane region" description="Helical" evidence="8">
    <location>
        <begin position="284"/>
        <end position="306"/>
    </location>
</feature>
<evidence type="ECO:0000256" key="1">
    <source>
        <dbReference type="ARBA" id="ARBA00004651"/>
    </source>
</evidence>
<evidence type="ECO:0000256" key="8">
    <source>
        <dbReference type="SAM" id="Phobius"/>
    </source>
</evidence>
<dbReference type="InterPro" id="IPR047817">
    <property type="entry name" value="ABC2_TM_bact-type"/>
</dbReference>
<dbReference type="PANTHER" id="PTHR30294:SF29">
    <property type="entry name" value="MULTIDRUG ABC TRANSPORTER PERMEASE YBHS-RELATED"/>
    <property type="match status" value="1"/>
</dbReference>
<evidence type="ECO:0000313" key="11">
    <source>
        <dbReference type="Proteomes" id="UP000320585"/>
    </source>
</evidence>
<feature type="domain" description="ABC transmembrane type-2" evidence="9">
    <location>
        <begin position="131"/>
        <end position="369"/>
    </location>
</feature>
<evidence type="ECO:0000256" key="4">
    <source>
        <dbReference type="ARBA" id="ARBA00022475"/>
    </source>
</evidence>
<feature type="transmembrane region" description="Helical" evidence="8">
    <location>
        <begin position="253"/>
        <end position="277"/>
    </location>
</feature>
<keyword evidence="3" id="KW-0813">Transport</keyword>
<dbReference type="Proteomes" id="UP000320585">
    <property type="component" value="Chromosome"/>
</dbReference>
<evidence type="ECO:0000256" key="6">
    <source>
        <dbReference type="ARBA" id="ARBA00022989"/>
    </source>
</evidence>
<evidence type="ECO:0000256" key="2">
    <source>
        <dbReference type="ARBA" id="ARBA00007783"/>
    </source>
</evidence>
<accession>A0A8D4UUR9</accession>
<dbReference type="KEGG" id="dho:Dia5BBH33_13040"/>
<evidence type="ECO:0000256" key="7">
    <source>
        <dbReference type="ARBA" id="ARBA00023136"/>
    </source>
</evidence>
<reference evidence="11" key="1">
    <citation type="submission" date="2019-05" db="EMBL/GenBank/DDBJ databases">
        <title>Complete genome sequencing of Dialister sp. strain 5BBH33.</title>
        <authorList>
            <person name="Sakamoto M."/>
            <person name="Murakami T."/>
            <person name="Mori H."/>
        </authorList>
    </citation>
    <scope>NUCLEOTIDE SEQUENCE [LARGE SCALE GENOMIC DNA]</scope>
    <source>
        <strain evidence="11">5BBH33</strain>
    </source>
</reference>